<dbReference type="InterPro" id="IPR013482">
    <property type="entry name" value="Molybde_CF_guanTrfase"/>
</dbReference>
<dbReference type="CDD" id="cd02503">
    <property type="entry name" value="MobA"/>
    <property type="match status" value="1"/>
</dbReference>
<comment type="caution">
    <text evidence="8">Lacks conserved residue(s) required for the propagation of feature annotation.</text>
</comment>
<evidence type="ECO:0000256" key="7">
    <source>
        <dbReference type="ARBA" id="ARBA00023150"/>
    </source>
</evidence>
<gene>
    <name evidence="8" type="primary">mobA</name>
    <name evidence="10" type="ORF">TH63_08135</name>
</gene>
<evidence type="ECO:0000256" key="6">
    <source>
        <dbReference type="ARBA" id="ARBA00023134"/>
    </source>
</evidence>
<dbReference type="KEGG" id="ruf:TH63_08135"/>
<dbReference type="GO" id="GO:0006777">
    <property type="term" value="P:Mo-molybdopterin cofactor biosynthetic process"/>
    <property type="evidence" value="ECO:0007669"/>
    <property type="project" value="UniProtKB-KW"/>
</dbReference>
<accession>A0A0H4VIL1</accession>
<evidence type="ECO:0000256" key="4">
    <source>
        <dbReference type="ARBA" id="ARBA00022741"/>
    </source>
</evidence>
<keyword evidence="11" id="KW-1185">Reference proteome</keyword>
<dbReference type="GO" id="GO:0005737">
    <property type="term" value="C:cytoplasm"/>
    <property type="evidence" value="ECO:0007669"/>
    <property type="project" value="UniProtKB-SubCell"/>
</dbReference>
<dbReference type="InterPro" id="IPR029044">
    <property type="entry name" value="Nucleotide-diphossugar_trans"/>
</dbReference>
<reference evidence="10 11" key="1">
    <citation type="submission" date="2015-01" db="EMBL/GenBank/DDBJ databases">
        <title>Rufibacter sp./DG31D/ whole genome sequencing.</title>
        <authorList>
            <person name="Kim M.K."/>
            <person name="Srinivasan S."/>
            <person name="Lee J.-J."/>
        </authorList>
    </citation>
    <scope>NUCLEOTIDE SEQUENCE [LARGE SCALE GENOMIC DNA]</scope>
    <source>
        <strain evidence="10 11">DG31D</strain>
    </source>
</reference>
<dbReference type="Gene3D" id="3.90.550.10">
    <property type="entry name" value="Spore Coat Polysaccharide Biosynthesis Protein SpsA, Chain A"/>
    <property type="match status" value="1"/>
</dbReference>
<feature type="binding site" evidence="8">
    <location>
        <position position="70"/>
    </location>
    <ligand>
        <name>GTP</name>
        <dbReference type="ChEBI" id="CHEBI:37565"/>
    </ligand>
</feature>
<comment type="similarity">
    <text evidence="8">Belongs to the MobA family.</text>
</comment>
<keyword evidence="5 8" id="KW-0460">Magnesium</keyword>
<evidence type="ECO:0000256" key="2">
    <source>
        <dbReference type="ARBA" id="ARBA00022679"/>
    </source>
</evidence>
<comment type="function">
    <text evidence="8">Transfers a GMP moiety from GTP to Mo-molybdopterin (Mo-MPT) cofactor (Moco or molybdenum cofactor) to form Mo-molybdopterin guanine dinucleotide (Mo-MGD) cofactor.</text>
</comment>
<feature type="binding site" evidence="8">
    <location>
        <position position="99"/>
    </location>
    <ligand>
        <name>GTP</name>
        <dbReference type="ChEBI" id="CHEBI:37565"/>
    </ligand>
</feature>
<dbReference type="STRING" id="1379910.TH63_08135"/>
<dbReference type="GO" id="GO:0005525">
    <property type="term" value="F:GTP binding"/>
    <property type="evidence" value="ECO:0007669"/>
    <property type="project" value="UniProtKB-UniRule"/>
</dbReference>
<dbReference type="GO" id="GO:0061603">
    <property type="term" value="F:molybdenum cofactor guanylyltransferase activity"/>
    <property type="evidence" value="ECO:0007669"/>
    <property type="project" value="UniProtKB-EC"/>
</dbReference>
<keyword evidence="1 8" id="KW-0963">Cytoplasm</keyword>
<feature type="binding site" evidence="8">
    <location>
        <position position="24"/>
    </location>
    <ligand>
        <name>GTP</name>
        <dbReference type="ChEBI" id="CHEBI:37565"/>
    </ligand>
</feature>
<keyword evidence="7 8" id="KW-0501">Molybdenum cofactor biosynthesis</keyword>
<comment type="subcellular location">
    <subcellularLocation>
        <location evidence="8">Cytoplasm</location>
    </subcellularLocation>
</comment>
<dbReference type="PATRIC" id="fig|1379910.4.peg.1771"/>
<dbReference type="EC" id="2.7.7.77" evidence="8"/>
<feature type="binding site" evidence="8">
    <location>
        <position position="99"/>
    </location>
    <ligand>
        <name>Mg(2+)</name>
        <dbReference type="ChEBI" id="CHEBI:18420"/>
    </ligand>
</feature>
<protein>
    <recommendedName>
        <fullName evidence="8">Probable molybdenum cofactor guanylyltransferase</fullName>
        <shortName evidence="8">MoCo guanylyltransferase</shortName>
        <ecNumber evidence="8">2.7.7.77</ecNumber>
    </recommendedName>
    <alternativeName>
        <fullName evidence="8">GTP:molybdopterin guanylyltransferase</fullName>
    </alternativeName>
    <alternativeName>
        <fullName evidence="8">Mo-MPT guanylyltransferase</fullName>
    </alternativeName>
    <alternativeName>
        <fullName evidence="8">Molybdopterin guanylyltransferase</fullName>
    </alternativeName>
    <alternativeName>
        <fullName evidence="8">Molybdopterin-guanine dinucleotide synthase</fullName>
        <shortName evidence="8">MGD synthase</shortName>
    </alternativeName>
</protein>
<dbReference type="GO" id="GO:0046872">
    <property type="term" value="F:metal ion binding"/>
    <property type="evidence" value="ECO:0007669"/>
    <property type="project" value="UniProtKB-KW"/>
</dbReference>
<dbReference type="PANTHER" id="PTHR19136">
    <property type="entry name" value="MOLYBDENUM COFACTOR GUANYLYLTRANSFERASE"/>
    <property type="match status" value="1"/>
</dbReference>
<dbReference type="SUPFAM" id="SSF53448">
    <property type="entry name" value="Nucleotide-diphospho-sugar transferases"/>
    <property type="match status" value="1"/>
</dbReference>
<feature type="binding site" evidence="8">
    <location>
        <begin position="12"/>
        <end position="14"/>
    </location>
    <ligand>
        <name>GTP</name>
        <dbReference type="ChEBI" id="CHEBI:37565"/>
    </ligand>
</feature>
<dbReference type="AlphaFoldDB" id="A0A0H4VIL1"/>
<evidence type="ECO:0000256" key="8">
    <source>
        <dbReference type="HAMAP-Rule" id="MF_00316"/>
    </source>
</evidence>
<dbReference type="RefSeq" id="WP_076606443.1">
    <property type="nucleotide sequence ID" value="NZ_CP010777.1"/>
</dbReference>
<dbReference type="EMBL" id="CP010777">
    <property type="protein sequence ID" value="AKQ45625.1"/>
    <property type="molecule type" value="Genomic_DNA"/>
</dbReference>
<dbReference type="Pfam" id="PF12804">
    <property type="entry name" value="NTP_transf_3"/>
    <property type="match status" value="1"/>
</dbReference>
<dbReference type="InterPro" id="IPR025877">
    <property type="entry name" value="MobA-like_NTP_Trfase"/>
</dbReference>
<dbReference type="Proteomes" id="UP000036458">
    <property type="component" value="Chromosome"/>
</dbReference>
<dbReference type="PANTHER" id="PTHR19136:SF81">
    <property type="entry name" value="MOLYBDENUM COFACTOR GUANYLYLTRANSFERASE"/>
    <property type="match status" value="1"/>
</dbReference>
<comment type="domain">
    <text evidence="8">The N-terminal domain determines nucleotide recognition and specific binding, while the C-terminal domain determines the specific binding to the target protein.</text>
</comment>
<name>A0A0H4VIL1_9BACT</name>
<keyword evidence="2 8" id="KW-0808">Transferase</keyword>
<evidence type="ECO:0000256" key="3">
    <source>
        <dbReference type="ARBA" id="ARBA00022723"/>
    </source>
</evidence>
<keyword evidence="6 8" id="KW-0342">GTP-binding</keyword>
<sequence length="200" mass="22311">MQATGNLYGLVLSGGQSTRMGQDKGLLQYHGKTQRQHAYQLLQQVCDRVFLSLRPGQEHNLEDQMEFLLDNHPFRGPINGILSALQQHPSAAFLVMACDLPLVTESTVLNLKQERDPSLTVTAYAVEGSELPEPLLAIWEPSAYEPALAFALGGTFCPRKFLLQAHTKLIRPNNAEEIFNANNPEEYAYALNQLRHGKQV</sequence>
<evidence type="ECO:0000259" key="9">
    <source>
        <dbReference type="Pfam" id="PF12804"/>
    </source>
</evidence>
<evidence type="ECO:0000313" key="10">
    <source>
        <dbReference type="EMBL" id="AKQ45625.1"/>
    </source>
</evidence>
<comment type="cofactor">
    <cofactor evidence="8">
        <name>Mg(2+)</name>
        <dbReference type="ChEBI" id="CHEBI:18420"/>
    </cofactor>
</comment>
<evidence type="ECO:0000256" key="5">
    <source>
        <dbReference type="ARBA" id="ARBA00022842"/>
    </source>
</evidence>
<evidence type="ECO:0000313" key="11">
    <source>
        <dbReference type="Proteomes" id="UP000036458"/>
    </source>
</evidence>
<dbReference type="HAMAP" id="MF_00316">
    <property type="entry name" value="MobA"/>
    <property type="match status" value="1"/>
</dbReference>
<evidence type="ECO:0000256" key="1">
    <source>
        <dbReference type="ARBA" id="ARBA00022490"/>
    </source>
</evidence>
<keyword evidence="4 8" id="KW-0547">Nucleotide-binding</keyword>
<proteinExistence type="inferred from homology"/>
<feature type="domain" description="MobA-like NTP transferase" evidence="9">
    <location>
        <begin position="9"/>
        <end position="151"/>
    </location>
</feature>
<keyword evidence="3 8" id="KW-0479">Metal-binding</keyword>
<comment type="catalytic activity">
    <reaction evidence="8">
        <text>Mo-molybdopterin + GTP + H(+) = Mo-molybdopterin guanine dinucleotide + diphosphate</text>
        <dbReference type="Rhea" id="RHEA:34243"/>
        <dbReference type="ChEBI" id="CHEBI:15378"/>
        <dbReference type="ChEBI" id="CHEBI:33019"/>
        <dbReference type="ChEBI" id="CHEBI:37565"/>
        <dbReference type="ChEBI" id="CHEBI:71302"/>
        <dbReference type="ChEBI" id="CHEBI:71310"/>
        <dbReference type="EC" id="2.7.7.77"/>
    </reaction>
</comment>
<dbReference type="OrthoDB" id="9788394at2"/>
<organism evidence="10 11">
    <name type="scientific">Rufibacter radiotolerans</name>
    <dbReference type="NCBI Taxonomy" id="1379910"/>
    <lineage>
        <taxon>Bacteria</taxon>
        <taxon>Pseudomonadati</taxon>
        <taxon>Bacteroidota</taxon>
        <taxon>Cytophagia</taxon>
        <taxon>Cytophagales</taxon>
        <taxon>Hymenobacteraceae</taxon>
        <taxon>Rufibacter</taxon>
    </lineage>
</organism>